<dbReference type="InterPro" id="IPR008764">
    <property type="entry name" value="Peptidase_U57"/>
</dbReference>
<keyword evidence="2" id="KW-1185">Reference proteome</keyword>
<organism evidence="1 2">
    <name type="scientific">Paenibacillus contaminans</name>
    <dbReference type="NCBI Taxonomy" id="450362"/>
    <lineage>
        <taxon>Bacteria</taxon>
        <taxon>Bacillati</taxon>
        <taxon>Bacillota</taxon>
        <taxon>Bacilli</taxon>
        <taxon>Bacillales</taxon>
        <taxon>Paenibacillaceae</taxon>
        <taxon>Paenibacillus</taxon>
    </lineage>
</organism>
<dbReference type="NCBIfam" id="TIGR02855">
    <property type="entry name" value="spore_yabG"/>
    <property type="match status" value="1"/>
</dbReference>
<evidence type="ECO:0000313" key="2">
    <source>
        <dbReference type="Proteomes" id="UP000250369"/>
    </source>
</evidence>
<dbReference type="RefSeq" id="WP_113036817.1">
    <property type="nucleotide sequence ID" value="NZ_QMFB01000058.1"/>
</dbReference>
<name>A0A329LMT6_9BACL</name>
<gene>
    <name evidence="1" type="primary">yabG</name>
    <name evidence="1" type="ORF">DQG23_40940</name>
</gene>
<dbReference type="AlphaFoldDB" id="A0A329LMT6"/>
<accession>A0A329LMT6</accession>
<sequence>MRQGDLVVRKSYNGDIVFRIQQLTQQKALLKGTDFRLLADSPLTDLSALSESSRNRYEEEMRVKVAESVRRMEQFRRGQVDRNRALLKQELRNTHPYFEVPGKVLHLDGDQSYMHKSMDLYKELGVPAQGFYVPESQMADTLQRLLPQLRPDIVVLTGHDGLVRTRNAEGARNLSSYKNSHHFVNAVNVARQYERNRDALVIFAGACQSHFEALLMAGANFASSPRRVLIHALDPLYIASKVALTPIKETVHIVDVIHHTMSGLDGLGGIETRGSYRIGLPSLQAGEASYPQANSLT</sequence>
<protein>
    <submittedName>
        <fullName evidence="1">Sporulation peptidase YabG</fullName>
    </submittedName>
</protein>
<dbReference type="Pfam" id="PF05582">
    <property type="entry name" value="Peptidase_U57"/>
    <property type="match status" value="1"/>
</dbReference>
<dbReference type="PIRSF" id="PIRSF011575">
    <property type="entry name" value="YabG"/>
    <property type="match status" value="1"/>
</dbReference>
<evidence type="ECO:0000313" key="1">
    <source>
        <dbReference type="EMBL" id="RAV08496.1"/>
    </source>
</evidence>
<comment type="caution">
    <text evidence="1">The sequence shown here is derived from an EMBL/GenBank/DDBJ whole genome shotgun (WGS) entry which is preliminary data.</text>
</comment>
<dbReference type="Proteomes" id="UP000250369">
    <property type="component" value="Unassembled WGS sequence"/>
</dbReference>
<dbReference type="EMBL" id="QMFB01000058">
    <property type="protein sequence ID" value="RAV08496.1"/>
    <property type="molecule type" value="Genomic_DNA"/>
</dbReference>
<dbReference type="OrthoDB" id="9785306at2"/>
<proteinExistence type="predicted"/>
<reference evidence="1 2" key="1">
    <citation type="journal article" date="2009" name="Int. J. Syst. Evol. Microbiol.">
        <title>Paenibacillus contaminans sp. nov., isolated from a contaminated laboratory plate.</title>
        <authorList>
            <person name="Chou J.H."/>
            <person name="Lee J.H."/>
            <person name="Lin M.C."/>
            <person name="Chang P.S."/>
            <person name="Arun A.B."/>
            <person name="Young C.C."/>
            <person name="Chen W.M."/>
        </authorList>
    </citation>
    <scope>NUCLEOTIDE SEQUENCE [LARGE SCALE GENOMIC DNA]</scope>
    <source>
        <strain evidence="1 2">CKOBP-6</strain>
    </source>
</reference>